<gene>
    <name evidence="9" type="ORF">LSINAPIS_LOCUS12170</name>
</gene>
<dbReference type="InterPro" id="IPR034294">
    <property type="entry name" value="Aquaporin_transptr"/>
</dbReference>
<comment type="subcellular location">
    <subcellularLocation>
        <location evidence="1">Membrane</location>
        <topology evidence="1">Multi-pass membrane protein</topology>
    </subcellularLocation>
</comment>
<evidence type="ECO:0000256" key="7">
    <source>
        <dbReference type="RuleBase" id="RU000477"/>
    </source>
</evidence>
<accession>A0A5E4QX85</accession>
<keyword evidence="5 8" id="KW-1133">Transmembrane helix</keyword>
<dbReference type="InterPro" id="IPR000425">
    <property type="entry name" value="MIP"/>
</dbReference>
<evidence type="ECO:0000256" key="3">
    <source>
        <dbReference type="ARBA" id="ARBA00022448"/>
    </source>
</evidence>
<dbReference type="OrthoDB" id="3222at2759"/>
<keyword evidence="4 7" id="KW-0812">Transmembrane</keyword>
<name>A0A5E4QX85_9NEOP</name>
<evidence type="ECO:0008006" key="11">
    <source>
        <dbReference type="Google" id="ProtNLM"/>
    </source>
</evidence>
<feature type="transmembrane region" description="Helical" evidence="8">
    <location>
        <begin position="187"/>
        <end position="208"/>
    </location>
</feature>
<comment type="similarity">
    <text evidence="2 7">Belongs to the MIP/aquaporin (TC 1.A.8) family.</text>
</comment>
<dbReference type="InterPro" id="IPR023271">
    <property type="entry name" value="Aquaporin-like"/>
</dbReference>
<dbReference type="PANTHER" id="PTHR19139">
    <property type="entry name" value="AQUAPORIN TRANSPORTER"/>
    <property type="match status" value="1"/>
</dbReference>
<dbReference type="Gene3D" id="1.20.1080.10">
    <property type="entry name" value="Glycerol uptake facilitator protein"/>
    <property type="match status" value="1"/>
</dbReference>
<evidence type="ECO:0000313" key="9">
    <source>
        <dbReference type="EMBL" id="VVD01842.1"/>
    </source>
</evidence>
<evidence type="ECO:0000256" key="5">
    <source>
        <dbReference type="ARBA" id="ARBA00022989"/>
    </source>
</evidence>
<proteinExistence type="inferred from homology"/>
<evidence type="ECO:0000256" key="4">
    <source>
        <dbReference type="ARBA" id="ARBA00022692"/>
    </source>
</evidence>
<dbReference type="GO" id="GO:0015267">
    <property type="term" value="F:channel activity"/>
    <property type="evidence" value="ECO:0007669"/>
    <property type="project" value="InterPro"/>
</dbReference>
<dbReference type="Proteomes" id="UP000324832">
    <property type="component" value="Unassembled WGS sequence"/>
</dbReference>
<evidence type="ECO:0000256" key="1">
    <source>
        <dbReference type="ARBA" id="ARBA00004141"/>
    </source>
</evidence>
<keyword evidence="10" id="KW-1185">Reference proteome</keyword>
<dbReference type="PANTHER" id="PTHR19139:SF270">
    <property type="entry name" value="ENTOMOGLYCEROPORIN 1-RELATED"/>
    <property type="match status" value="1"/>
</dbReference>
<organism evidence="9 10">
    <name type="scientific">Leptidea sinapis</name>
    <dbReference type="NCBI Taxonomy" id="189913"/>
    <lineage>
        <taxon>Eukaryota</taxon>
        <taxon>Metazoa</taxon>
        <taxon>Ecdysozoa</taxon>
        <taxon>Arthropoda</taxon>
        <taxon>Hexapoda</taxon>
        <taxon>Insecta</taxon>
        <taxon>Pterygota</taxon>
        <taxon>Neoptera</taxon>
        <taxon>Endopterygota</taxon>
        <taxon>Lepidoptera</taxon>
        <taxon>Glossata</taxon>
        <taxon>Ditrysia</taxon>
        <taxon>Papilionoidea</taxon>
        <taxon>Pieridae</taxon>
        <taxon>Dismorphiinae</taxon>
        <taxon>Leptidea</taxon>
    </lineage>
</organism>
<dbReference type="AlphaFoldDB" id="A0A5E4QX85"/>
<feature type="transmembrane region" description="Helical" evidence="8">
    <location>
        <begin position="153"/>
        <end position="175"/>
    </location>
</feature>
<dbReference type="InterPro" id="IPR022357">
    <property type="entry name" value="MIP_CS"/>
</dbReference>
<keyword evidence="6 8" id="KW-0472">Membrane</keyword>
<dbReference type="SUPFAM" id="SSF81338">
    <property type="entry name" value="Aquaporin-like"/>
    <property type="match status" value="1"/>
</dbReference>
<dbReference type="PROSITE" id="PS00221">
    <property type="entry name" value="MIP"/>
    <property type="match status" value="1"/>
</dbReference>
<protein>
    <recommendedName>
        <fullName evidence="11">Aquaporin</fullName>
    </recommendedName>
</protein>
<keyword evidence="3 7" id="KW-0813">Transport</keyword>
<feature type="transmembrane region" description="Helical" evidence="8">
    <location>
        <begin position="228"/>
        <end position="247"/>
    </location>
</feature>
<evidence type="ECO:0000313" key="10">
    <source>
        <dbReference type="Proteomes" id="UP000324832"/>
    </source>
</evidence>
<dbReference type="Pfam" id="PF00230">
    <property type="entry name" value="MIP"/>
    <property type="match status" value="1"/>
</dbReference>
<evidence type="ECO:0000256" key="2">
    <source>
        <dbReference type="ARBA" id="ARBA00006175"/>
    </source>
</evidence>
<reference evidence="9 10" key="1">
    <citation type="submission" date="2017-07" db="EMBL/GenBank/DDBJ databases">
        <authorList>
            <person name="Talla V."/>
            <person name="Backstrom N."/>
        </authorList>
    </citation>
    <scope>NUCLEOTIDE SEQUENCE [LARGE SCALE GENOMIC DNA]</scope>
</reference>
<dbReference type="EMBL" id="FZQP02005555">
    <property type="protein sequence ID" value="VVD01842.1"/>
    <property type="molecule type" value="Genomic_DNA"/>
</dbReference>
<dbReference type="PRINTS" id="PR00783">
    <property type="entry name" value="MINTRINSICP"/>
</dbReference>
<dbReference type="GO" id="GO:0005886">
    <property type="term" value="C:plasma membrane"/>
    <property type="evidence" value="ECO:0007669"/>
    <property type="project" value="TreeGrafter"/>
</dbReference>
<evidence type="ECO:0000256" key="6">
    <source>
        <dbReference type="ARBA" id="ARBA00023136"/>
    </source>
</evidence>
<feature type="transmembrane region" description="Helical" evidence="8">
    <location>
        <begin position="67"/>
        <end position="87"/>
    </location>
</feature>
<feature type="transmembrane region" description="Helical" evidence="8">
    <location>
        <begin position="37"/>
        <end position="61"/>
    </location>
</feature>
<evidence type="ECO:0000256" key="8">
    <source>
        <dbReference type="SAM" id="Phobius"/>
    </source>
</evidence>
<feature type="transmembrane region" description="Helical" evidence="8">
    <location>
        <begin position="108"/>
        <end position="133"/>
    </location>
</feature>
<sequence>MTLSPASQIVNVMNNLENVNEKNKSIQRWQYVHWKAILAEFLSTFLLICLGCMSCIPLDGFQVQPPLYSAFGFGLIVLFNISAFGHLSGAHMNPSVTLTAVIYGKMSITLGLGYVVAQCLGAIVGYGVLVAVSPVDLVPGAVCTTQPHINHSLYQSVIVEIILSAALGFINCAVWDPMNERKNEANALKFGFTIAALSIAGGPLTGASMNPARSLGPSLWTNNWNAHWIYWVGPLVGGGLAGVFYRFTWLSKPGSES</sequence>